<reference evidence="2 3" key="1">
    <citation type="journal article" date="2020" name="Cell Rep.">
        <title>Local necrotic cells trigger systemic immune activation via gut microbiome dysbiosis in Drosophila.</title>
        <authorList>
            <person name="Kosakamoto H."/>
            <person name="Yamauchi T."/>
            <person name="Akuzawa-Tokita Y."/>
            <person name="Nishimura K."/>
            <person name="Soga T."/>
            <person name="Murakami T."/>
            <person name="Mori H."/>
            <person name="Yamamoto K."/>
            <person name="Miyazaki R."/>
            <person name="Koto A."/>
            <person name="Miura M."/>
            <person name="Obata F."/>
        </authorList>
    </citation>
    <scope>NUCLEOTIDE SEQUENCE [LARGE SCALE GENOMIC DNA]</scope>
    <source>
        <strain evidence="2 3">Ai</strain>
    </source>
</reference>
<keyword evidence="1" id="KW-0812">Transmembrane</keyword>
<name>A0A6V8I6G9_9PROT</name>
<dbReference type="AlphaFoldDB" id="A0A6V8I6G9"/>
<dbReference type="Proteomes" id="UP000548726">
    <property type="component" value="Unassembled WGS sequence"/>
</dbReference>
<keyword evidence="1" id="KW-1133">Transmembrane helix</keyword>
<gene>
    <name evidence="2" type="ORF">DmAi_12970</name>
</gene>
<comment type="caution">
    <text evidence="2">The sequence shown here is derived from an EMBL/GenBank/DDBJ whole genome shotgun (WGS) entry which is preliminary data.</text>
</comment>
<evidence type="ECO:0000313" key="3">
    <source>
        <dbReference type="Proteomes" id="UP000548726"/>
    </source>
</evidence>
<dbReference type="EMBL" id="BLJP01000003">
    <property type="protein sequence ID" value="GFE93238.1"/>
    <property type="molecule type" value="Genomic_DNA"/>
</dbReference>
<dbReference type="GeneID" id="95619114"/>
<keyword evidence="1" id="KW-0472">Membrane</keyword>
<dbReference type="RefSeq" id="WP_255031206.1">
    <property type="nucleotide sequence ID" value="NZ_BLJP01000003.1"/>
</dbReference>
<evidence type="ECO:0000256" key="1">
    <source>
        <dbReference type="SAM" id="Phobius"/>
    </source>
</evidence>
<organism evidence="2 3">
    <name type="scientific">Acetobacter persici</name>
    <dbReference type="NCBI Taxonomy" id="1076596"/>
    <lineage>
        <taxon>Bacteria</taxon>
        <taxon>Pseudomonadati</taxon>
        <taxon>Pseudomonadota</taxon>
        <taxon>Alphaproteobacteria</taxon>
        <taxon>Acetobacterales</taxon>
        <taxon>Acetobacteraceae</taxon>
        <taxon>Acetobacter</taxon>
    </lineage>
</organism>
<keyword evidence="3" id="KW-1185">Reference proteome</keyword>
<accession>A0A6V8I6G9</accession>
<proteinExistence type="predicted"/>
<evidence type="ECO:0000313" key="2">
    <source>
        <dbReference type="EMBL" id="GFE93238.1"/>
    </source>
</evidence>
<protein>
    <submittedName>
        <fullName evidence="2">Uncharacterized protein</fullName>
    </submittedName>
</protein>
<feature type="transmembrane region" description="Helical" evidence="1">
    <location>
        <begin position="20"/>
        <end position="38"/>
    </location>
</feature>
<sequence>MLIHVVNDAISATMQVAPMAPMLVFLPVVAMLMLATVFSDRTA</sequence>